<evidence type="ECO:0000259" key="3">
    <source>
        <dbReference type="PROSITE" id="PS51186"/>
    </source>
</evidence>
<dbReference type="PATRIC" id="fig|579138.3.peg.747"/>
<dbReference type="Gene3D" id="3.40.630.30">
    <property type="match status" value="1"/>
</dbReference>
<name>F8ES37_ZYMMT</name>
<dbReference type="GO" id="GO:0016747">
    <property type="term" value="F:acyltransferase activity, transferring groups other than amino-acyl groups"/>
    <property type="evidence" value="ECO:0007669"/>
    <property type="project" value="InterPro"/>
</dbReference>
<sequence>MLRSYPINYRSYDIKEITLEDCLPLRQSILWPALTEAECVTPGDKKATHFGSFDGDVLIGCASFHHISDKEMRIRRVAVLPQYRGHGIGSFLLKTALERMQLPHLEEIWLNARIPAQNFYKRLGFHTVGERFFEREVEEIRMIKKAMSV</sequence>
<dbReference type="InterPro" id="IPR050680">
    <property type="entry name" value="YpeA/RimI_acetyltransf"/>
</dbReference>
<dbReference type="CDD" id="cd04301">
    <property type="entry name" value="NAT_SF"/>
    <property type="match status" value="1"/>
</dbReference>
<dbReference type="Proteomes" id="UP000000491">
    <property type="component" value="Chromosome"/>
</dbReference>
<dbReference type="eggNOG" id="COG0456">
    <property type="taxonomic scope" value="Bacteria"/>
</dbReference>
<dbReference type="STRING" id="579138.Zymop_0710"/>
<dbReference type="InterPro" id="IPR016181">
    <property type="entry name" value="Acyl_CoA_acyltransferase"/>
</dbReference>
<dbReference type="AlphaFoldDB" id="F8ES37"/>
<dbReference type="InterPro" id="IPR000182">
    <property type="entry name" value="GNAT_dom"/>
</dbReference>
<keyword evidence="1 4" id="KW-0808">Transferase</keyword>
<evidence type="ECO:0000256" key="2">
    <source>
        <dbReference type="ARBA" id="ARBA00023315"/>
    </source>
</evidence>
<dbReference type="SUPFAM" id="SSF55729">
    <property type="entry name" value="Acyl-CoA N-acyltransferases (Nat)"/>
    <property type="match status" value="1"/>
</dbReference>
<protein>
    <submittedName>
        <fullName evidence="4">GCN5-related N-acetyltransferase</fullName>
    </submittedName>
</protein>
<accession>F8ES37</accession>
<evidence type="ECO:0000256" key="1">
    <source>
        <dbReference type="ARBA" id="ARBA00022679"/>
    </source>
</evidence>
<dbReference type="KEGG" id="zmp:Zymop_0710"/>
<proteinExistence type="predicted"/>
<dbReference type="EMBL" id="CP002865">
    <property type="protein sequence ID" value="AEI37612.1"/>
    <property type="molecule type" value="Genomic_DNA"/>
</dbReference>
<feature type="domain" description="N-acetyltransferase" evidence="3">
    <location>
        <begin position="7"/>
        <end position="147"/>
    </location>
</feature>
<reference evidence="4 5" key="1">
    <citation type="journal article" date="2011" name="J. Bacteriol.">
        <title>Genome sequence of the ethanol-producing Zymomonas mobilis subsp. pomaceae lectotype strain ATCC 29192.</title>
        <authorList>
            <person name="Kouvelis V.N."/>
            <person name="Davenport K.W."/>
            <person name="Brettin T.S."/>
            <person name="Bruce D."/>
            <person name="Detter C."/>
            <person name="Han C.S."/>
            <person name="Nolan M."/>
            <person name="Tapia R."/>
            <person name="Damoulaki A."/>
            <person name="Kyrpides N.C."/>
            <person name="Typas M.A."/>
            <person name="Pappas K.M."/>
        </authorList>
    </citation>
    <scope>NUCLEOTIDE SEQUENCE [LARGE SCALE GENOMIC DNA]</scope>
    <source>
        <strain evidence="5">ATCC 29192 / DSM 22645 / JCM 10191 / CCUG 17912 / NBRC 13757 / NCIMB 11200 / NRRL B-4491 / Barker I</strain>
    </source>
</reference>
<dbReference type="PROSITE" id="PS51186">
    <property type="entry name" value="GNAT"/>
    <property type="match status" value="1"/>
</dbReference>
<organism evidence="4 5">
    <name type="scientific">Zymomonas mobilis subsp. pomaceae (strain ATCC 29192 / DSM 22645 / JCM 10191 / CCUG 17912 / NBRC 13757 / NCIMB 11200 / NRRL B-4491 / Barker I)</name>
    <dbReference type="NCBI Taxonomy" id="579138"/>
    <lineage>
        <taxon>Bacteria</taxon>
        <taxon>Pseudomonadati</taxon>
        <taxon>Pseudomonadota</taxon>
        <taxon>Alphaproteobacteria</taxon>
        <taxon>Sphingomonadales</taxon>
        <taxon>Zymomonadaceae</taxon>
        <taxon>Zymomonas</taxon>
    </lineage>
</organism>
<dbReference type="HOGENOM" id="CLU_056607_4_0_5"/>
<keyword evidence="2" id="KW-0012">Acyltransferase</keyword>
<gene>
    <name evidence="4" type="ordered locus">Zymop_0710</name>
</gene>
<evidence type="ECO:0000313" key="5">
    <source>
        <dbReference type="Proteomes" id="UP000000491"/>
    </source>
</evidence>
<dbReference type="PANTHER" id="PTHR43420">
    <property type="entry name" value="ACETYLTRANSFERASE"/>
    <property type="match status" value="1"/>
</dbReference>
<dbReference type="Pfam" id="PF00583">
    <property type="entry name" value="Acetyltransf_1"/>
    <property type="match status" value="1"/>
</dbReference>
<evidence type="ECO:0000313" key="4">
    <source>
        <dbReference type="EMBL" id="AEI37612.1"/>
    </source>
</evidence>